<accession>A0A1I3HJ91</accession>
<dbReference type="AlphaFoldDB" id="A0A1I3HJ91"/>
<proteinExistence type="predicted"/>
<reference evidence="2" key="1">
    <citation type="submission" date="2016-10" db="EMBL/GenBank/DDBJ databases">
        <authorList>
            <person name="Varghese N."/>
            <person name="Submissions S."/>
        </authorList>
    </citation>
    <scope>NUCLEOTIDE SEQUENCE [LARGE SCALE GENOMIC DNA]</scope>
    <source>
        <strain evidence="2">DSM 26348</strain>
    </source>
</reference>
<dbReference type="STRING" id="1576369.SAMN05421753_10888"/>
<evidence type="ECO:0000313" key="1">
    <source>
        <dbReference type="EMBL" id="SFI35805.1"/>
    </source>
</evidence>
<organism evidence="1 2">
    <name type="scientific">Planctomicrobium piriforme</name>
    <dbReference type="NCBI Taxonomy" id="1576369"/>
    <lineage>
        <taxon>Bacteria</taxon>
        <taxon>Pseudomonadati</taxon>
        <taxon>Planctomycetota</taxon>
        <taxon>Planctomycetia</taxon>
        <taxon>Planctomycetales</taxon>
        <taxon>Planctomycetaceae</taxon>
        <taxon>Planctomicrobium</taxon>
    </lineage>
</organism>
<name>A0A1I3HJ91_9PLAN</name>
<dbReference type="Proteomes" id="UP000199518">
    <property type="component" value="Unassembled WGS sequence"/>
</dbReference>
<dbReference type="EMBL" id="FOQD01000008">
    <property type="protein sequence ID" value="SFI35805.1"/>
    <property type="molecule type" value="Genomic_DNA"/>
</dbReference>
<sequence length="364" mass="41018">MSKFGHILMSDRLLARDFAFGPLQFTNADSFPLNEMFSSASDGELTLTLMKTFPAESPWHGNSVVEISMSQLPEGEAKFTGKVNAFRQYKPRSGVIPDDQPINDTVLALSNVSDDWEHDFFARDSHDLFHIYRSKQCGVLIRWCSKQGPILHDPLFSVVGDNLRLVSNQWQATAPPTRLFESERAGFQSFLDLRIEQERVRRFIEGQIQAYPNRKNIGPGEPGNPISQITLGFYAAQGGNVWLVFDTRVDSEPDGEWTLYLRDSNELCVPEWDGFYSAAFEDESVTIITHDGREVVITEETVSEDLLNELFGEMLADLLRQLRAEGVFSELPLQPGATFDASELCGFYCWPGSDLPRETGLVSR</sequence>
<keyword evidence="2" id="KW-1185">Reference proteome</keyword>
<gene>
    <name evidence="1" type="ORF">SAMN05421753_10888</name>
</gene>
<protein>
    <submittedName>
        <fullName evidence="1">Uncharacterized protein</fullName>
    </submittedName>
</protein>
<evidence type="ECO:0000313" key="2">
    <source>
        <dbReference type="Proteomes" id="UP000199518"/>
    </source>
</evidence>